<dbReference type="WBParaSite" id="SSLN_0001639101-mRNA-1">
    <property type="protein sequence ID" value="SSLN_0001639101-mRNA-1"/>
    <property type="gene ID" value="SSLN_0001639101"/>
</dbReference>
<dbReference type="STRING" id="70667.A0A183TH40"/>
<name>A0A183TH40_SCHSO</name>
<evidence type="ECO:0000313" key="1">
    <source>
        <dbReference type="EMBL" id="VDM02174.1"/>
    </source>
</evidence>
<evidence type="ECO:0000313" key="2">
    <source>
        <dbReference type="Proteomes" id="UP000275846"/>
    </source>
</evidence>
<accession>A0A183TH40</accession>
<organism evidence="3">
    <name type="scientific">Schistocephalus solidus</name>
    <name type="common">Tapeworm</name>
    <dbReference type="NCBI Taxonomy" id="70667"/>
    <lineage>
        <taxon>Eukaryota</taxon>
        <taxon>Metazoa</taxon>
        <taxon>Spiralia</taxon>
        <taxon>Lophotrochozoa</taxon>
        <taxon>Platyhelminthes</taxon>
        <taxon>Cestoda</taxon>
        <taxon>Eucestoda</taxon>
        <taxon>Diphyllobothriidea</taxon>
        <taxon>Diphyllobothriidae</taxon>
        <taxon>Schistocephalus</taxon>
    </lineage>
</organism>
<proteinExistence type="predicted"/>
<dbReference type="AlphaFoldDB" id="A0A183TH40"/>
<keyword evidence="2" id="KW-1185">Reference proteome</keyword>
<gene>
    <name evidence="1" type="ORF">SSLN_LOCUS15788</name>
</gene>
<dbReference type="Proteomes" id="UP000275846">
    <property type="component" value="Unassembled WGS sequence"/>
</dbReference>
<evidence type="ECO:0000313" key="3">
    <source>
        <dbReference type="WBParaSite" id="SSLN_0001639101-mRNA-1"/>
    </source>
</evidence>
<sequence>MAAAKMALRGLEDEYACSQLYLEQVKRFIHLVKEQVPHKNRLEGTVRGLIQQLVGLRARKAQLVSWFEDPDRVGRLRLLGGVDPSQSELWVILGKLEKRLSIKEEDLSEKNLIYEAVCRLVDALRVKTDASRSDTLLLALQVNGVQSKLFQLRRKMETRFAELIISNSERDRLIKKVSQLEKNLDICTIRSLSGMPPNKQIAREYELEARRKKVRDDYKREKLRSPRKGSSLESSFLIIYINDYIEDLGCGAIKFADDLKLQRAIKSDADRRALQESPNRLSSWSARWRLKFNSSKCVVLRIRTRRTSEEDDCSNTLSRAATFKCQRTERPWSSNQLFTQTILTVTKCI</sequence>
<dbReference type="EMBL" id="UYSU01040290">
    <property type="protein sequence ID" value="VDM02174.1"/>
    <property type="molecule type" value="Genomic_DNA"/>
</dbReference>
<dbReference type="OrthoDB" id="6285769at2759"/>
<protein>
    <submittedName>
        <fullName evidence="3">RPW8 domain-containing protein</fullName>
    </submittedName>
</protein>
<reference evidence="3" key="1">
    <citation type="submission" date="2016-06" db="UniProtKB">
        <authorList>
            <consortium name="WormBaseParasite"/>
        </authorList>
    </citation>
    <scope>IDENTIFICATION</scope>
</reference>
<reference evidence="1 2" key="2">
    <citation type="submission" date="2018-11" db="EMBL/GenBank/DDBJ databases">
        <authorList>
            <consortium name="Pathogen Informatics"/>
        </authorList>
    </citation>
    <scope>NUCLEOTIDE SEQUENCE [LARGE SCALE GENOMIC DNA]</scope>
    <source>
        <strain evidence="1 2">NST_G2</strain>
    </source>
</reference>